<dbReference type="PANTHER" id="PTHR47156">
    <property type="entry name" value="PROTEIN CBG20824"/>
    <property type="match status" value="1"/>
</dbReference>
<dbReference type="GeneID" id="117644042"/>
<dbReference type="OrthoDB" id="2011769at2759"/>
<evidence type="ECO:0000313" key="6">
    <source>
        <dbReference type="Proteomes" id="UP000515158"/>
    </source>
</evidence>
<gene>
    <name evidence="7" type="primary">LOC117644042</name>
</gene>
<dbReference type="Proteomes" id="UP000515158">
    <property type="component" value="Unplaced"/>
</dbReference>
<dbReference type="AlphaFoldDB" id="A0A6P8YH80"/>
<proteinExistence type="predicted"/>
<reference evidence="7" key="1">
    <citation type="submission" date="2025-08" db="UniProtKB">
        <authorList>
            <consortium name="RefSeq"/>
        </authorList>
    </citation>
    <scope>IDENTIFICATION</scope>
    <source>
        <tissue evidence="7">Total insect</tissue>
    </source>
</reference>
<evidence type="ECO:0000256" key="4">
    <source>
        <dbReference type="PROSITE-ProRule" id="PRU00175"/>
    </source>
</evidence>
<keyword evidence="2 4" id="KW-0863">Zinc-finger</keyword>
<dbReference type="InterPro" id="IPR013083">
    <property type="entry name" value="Znf_RING/FYVE/PHD"/>
</dbReference>
<dbReference type="InterPro" id="IPR052667">
    <property type="entry name" value="E3_ubiquitin-ligase_RING"/>
</dbReference>
<dbReference type="SUPFAM" id="SSF57850">
    <property type="entry name" value="RING/U-box"/>
    <property type="match status" value="1"/>
</dbReference>
<name>A0A6P8YH80_THRPL</name>
<sequence>MNVIPLFHRTLQSSSSRARGRGSMECDVCMQHFDSAERRPKVLLCGHTYCLSCLRQLATKKCPVDEKAFQLDALADNFKLLSATHRPTRFWCVSCEKEATEHCVSEHDIRSLKKQRTAAAEHHLEALRQGEEALAALGGMLDEATVIRQMEDCSDTLQRE</sequence>
<evidence type="ECO:0000313" key="7">
    <source>
        <dbReference type="RefSeq" id="XP_034239118.1"/>
    </source>
</evidence>
<evidence type="ECO:0000256" key="1">
    <source>
        <dbReference type="ARBA" id="ARBA00022723"/>
    </source>
</evidence>
<dbReference type="SMART" id="SM00184">
    <property type="entry name" value="RING"/>
    <property type="match status" value="1"/>
</dbReference>
<evidence type="ECO:0000259" key="5">
    <source>
        <dbReference type="PROSITE" id="PS50089"/>
    </source>
</evidence>
<dbReference type="PROSITE" id="PS50089">
    <property type="entry name" value="ZF_RING_2"/>
    <property type="match status" value="1"/>
</dbReference>
<dbReference type="InterPro" id="IPR017907">
    <property type="entry name" value="Znf_RING_CS"/>
</dbReference>
<accession>A0A6P8YH80</accession>
<evidence type="ECO:0000256" key="3">
    <source>
        <dbReference type="ARBA" id="ARBA00022833"/>
    </source>
</evidence>
<dbReference type="PANTHER" id="PTHR47156:SF10">
    <property type="entry name" value="E3 UBIQUITIN-PROTEIN LIGASE TRIM-21-RELATED"/>
    <property type="match status" value="1"/>
</dbReference>
<feature type="domain" description="RING-type" evidence="5">
    <location>
        <begin position="26"/>
        <end position="66"/>
    </location>
</feature>
<keyword evidence="1" id="KW-0479">Metal-binding</keyword>
<dbReference type="RefSeq" id="XP_034239118.1">
    <property type="nucleotide sequence ID" value="XM_034383227.1"/>
</dbReference>
<protein>
    <submittedName>
        <fullName evidence="7">Roquin-1-like</fullName>
    </submittedName>
</protein>
<keyword evidence="6" id="KW-1185">Reference proteome</keyword>
<organism evidence="7">
    <name type="scientific">Thrips palmi</name>
    <name type="common">Melon thrips</name>
    <dbReference type="NCBI Taxonomy" id="161013"/>
    <lineage>
        <taxon>Eukaryota</taxon>
        <taxon>Metazoa</taxon>
        <taxon>Ecdysozoa</taxon>
        <taxon>Arthropoda</taxon>
        <taxon>Hexapoda</taxon>
        <taxon>Insecta</taxon>
        <taxon>Pterygota</taxon>
        <taxon>Neoptera</taxon>
        <taxon>Paraneoptera</taxon>
        <taxon>Thysanoptera</taxon>
        <taxon>Terebrantia</taxon>
        <taxon>Thripoidea</taxon>
        <taxon>Thripidae</taxon>
        <taxon>Thrips</taxon>
    </lineage>
</organism>
<evidence type="ECO:0000256" key="2">
    <source>
        <dbReference type="ARBA" id="ARBA00022771"/>
    </source>
</evidence>
<dbReference type="PROSITE" id="PS00518">
    <property type="entry name" value="ZF_RING_1"/>
    <property type="match status" value="1"/>
</dbReference>
<dbReference type="GO" id="GO:0008270">
    <property type="term" value="F:zinc ion binding"/>
    <property type="evidence" value="ECO:0007669"/>
    <property type="project" value="UniProtKB-KW"/>
</dbReference>
<keyword evidence="3" id="KW-0862">Zinc</keyword>
<dbReference type="KEGG" id="tpal:117644042"/>
<dbReference type="Pfam" id="PF14634">
    <property type="entry name" value="zf-RING_5"/>
    <property type="match status" value="1"/>
</dbReference>
<dbReference type="InParanoid" id="A0A6P8YH80"/>
<dbReference type="InterPro" id="IPR001841">
    <property type="entry name" value="Znf_RING"/>
</dbReference>
<dbReference type="Gene3D" id="3.30.40.10">
    <property type="entry name" value="Zinc/RING finger domain, C3HC4 (zinc finger)"/>
    <property type="match status" value="1"/>
</dbReference>